<dbReference type="InterPro" id="IPR019533">
    <property type="entry name" value="Peptidase_S26"/>
</dbReference>
<dbReference type="EC" id="3.4.21.89" evidence="4 7"/>
<evidence type="ECO:0000256" key="4">
    <source>
        <dbReference type="ARBA" id="ARBA00013208"/>
    </source>
</evidence>
<gene>
    <name evidence="9" type="primary">lepB</name>
    <name evidence="9" type="ORF">GO707_06995</name>
</gene>
<sequence>MYDNGYGIDPYGYQPPLHKEISKGVAHGFLRTVLSVLVLVVLVVLLSWGLRTFVFQAYEIPSGSMEETIMPGDMVFSEKITYYGSDPAPGDIVTFQDPDPEQGGRILIKRVIAVGGQTVDLRDGRVYVDGVLQDEPYTRGEPSYPLTPYYGLTIDYPYTVPEGGLWVMGDNRTNSQDSRYFGAIKESSVTGKAIFIYWPLTDVGPL</sequence>
<dbReference type="GO" id="GO:0005886">
    <property type="term" value="C:plasma membrane"/>
    <property type="evidence" value="ECO:0007669"/>
    <property type="project" value="UniProtKB-SubCell"/>
</dbReference>
<evidence type="ECO:0000313" key="10">
    <source>
        <dbReference type="Proteomes" id="UP000488839"/>
    </source>
</evidence>
<keyword evidence="7" id="KW-0645">Protease</keyword>
<dbReference type="InterPro" id="IPR019757">
    <property type="entry name" value="Pept_S26A_signal_pept_1_Lys-AS"/>
</dbReference>
<comment type="subcellular location">
    <subcellularLocation>
        <location evidence="2">Cell membrane</location>
        <topology evidence="2">Single-pass type II membrane protein</topology>
    </subcellularLocation>
    <subcellularLocation>
        <location evidence="7">Membrane</location>
        <topology evidence="7">Single-pass type II membrane protein</topology>
    </subcellularLocation>
</comment>
<reference evidence="9 10" key="1">
    <citation type="submission" date="2019-11" db="EMBL/GenBank/DDBJ databases">
        <title>Whole genome shotgun sequencing (WGS) data from Adlercreutzia equolifaciens ResAG-91, Eggerthella lenta MRI-F36, MRI-F37, MRI-F40, ResAG-49, ResAG-88, ResAG-121, ResAG-145, and Gordonibacter sp. ResAG-5, ResAG-26, ResAG-43, ResAG-50, ResAG-59.</title>
        <authorList>
            <person name="Stoll D.A."/>
            <person name="Danylec N."/>
            <person name="Franz C.M.A.P."/>
            <person name="Huch M."/>
        </authorList>
    </citation>
    <scope>NUCLEOTIDE SEQUENCE [LARGE SCALE GENOMIC DNA]</scope>
    <source>
        <strain evidence="9 10">ResAG-91</strain>
    </source>
</reference>
<dbReference type="PRINTS" id="PR00727">
    <property type="entry name" value="LEADERPTASE"/>
</dbReference>
<dbReference type="InterPro" id="IPR019758">
    <property type="entry name" value="Pept_S26A_signal_pept_1_CS"/>
</dbReference>
<keyword evidence="10" id="KW-1185">Reference proteome</keyword>
<accession>A0A7K1T5T4</accession>
<feature type="active site" evidence="6">
    <location>
        <position position="109"/>
    </location>
</feature>
<dbReference type="RefSeq" id="WP_114540027.1">
    <property type="nucleotide sequence ID" value="NZ_WPOO01000010.1"/>
</dbReference>
<comment type="catalytic activity">
    <reaction evidence="1 7">
        <text>Cleavage of hydrophobic, N-terminal signal or leader sequences from secreted and periplasmic proteins.</text>
        <dbReference type="EC" id="3.4.21.89"/>
    </reaction>
</comment>
<evidence type="ECO:0000256" key="5">
    <source>
        <dbReference type="ARBA" id="ARBA00022801"/>
    </source>
</evidence>
<dbReference type="CDD" id="cd06530">
    <property type="entry name" value="S26_SPase_I"/>
    <property type="match status" value="1"/>
</dbReference>
<dbReference type="EMBL" id="WPOO01000010">
    <property type="protein sequence ID" value="MVN58968.1"/>
    <property type="molecule type" value="Genomic_DNA"/>
</dbReference>
<dbReference type="NCBIfam" id="TIGR02227">
    <property type="entry name" value="sigpep_I_bact"/>
    <property type="match status" value="1"/>
</dbReference>
<evidence type="ECO:0000313" key="9">
    <source>
        <dbReference type="EMBL" id="MVN58968.1"/>
    </source>
</evidence>
<protein>
    <recommendedName>
        <fullName evidence="4 7">Signal peptidase I</fullName>
        <ecNumber evidence="4 7">3.4.21.89</ecNumber>
    </recommendedName>
</protein>
<feature type="domain" description="Peptidase S26" evidence="8">
    <location>
        <begin position="35"/>
        <end position="198"/>
    </location>
</feature>
<dbReference type="GO" id="GO:0004252">
    <property type="term" value="F:serine-type endopeptidase activity"/>
    <property type="evidence" value="ECO:0007669"/>
    <property type="project" value="InterPro"/>
</dbReference>
<evidence type="ECO:0000256" key="3">
    <source>
        <dbReference type="ARBA" id="ARBA00009370"/>
    </source>
</evidence>
<keyword evidence="7" id="KW-0812">Transmembrane</keyword>
<proteinExistence type="inferred from homology"/>
<evidence type="ECO:0000256" key="1">
    <source>
        <dbReference type="ARBA" id="ARBA00000677"/>
    </source>
</evidence>
<feature type="active site" evidence="6">
    <location>
        <position position="64"/>
    </location>
</feature>
<dbReference type="PANTHER" id="PTHR43390:SF1">
    <property type="entry name" value="CHLOROPLAST PROCESSING PEPTIDASE"/>
    <property type="match status" value="1"/>
</dbReference>
<dbReference type="PROSITE" id="PS00760">
    <property type="entry name" value="SPASE_I_2"/>
    <property type="match status" value="1"/>
</dbReference>
<dbReference type="SUPFAM" id="SSF51306">
    <property type="entry name" value="LexA/Signal peptidase"/>
    <property type="match status" value="1"/>
</dbReference>
<keyword evidence="5 7" id="KW-0378">Hydrolase</keyword>
<dbReference type="GO" id="GO:0009003">
    <property type="term" value="F:signal peptidase activity"/>
    <property type="evidence" value="ECO:0007669"/>
    <property type="project" value="UniProtKB-EC"/>
</dbReference>
<dbReference type="Pfam" id="PF10502">
    <property type="entry name" value="Peptidase_S26"/>
    <property type="match status" value="1"/>
</dbReference>
<dbReference type="PANTHER" id="PTHR43390">
    <property type="entry name" value="SIGNAL PEPTIDASE I"/>
    <property type="match status" value="1"/>
</dbReference>
<evidence type="ECO:0000256" key="6">
    <source>
        <dbReference type="PIRSR" id="PIRSR600223-1"/>
    </source>
</evidence>
<dbReference type="Gene3D" id="2.10.109.10">
    <property type="entry name" value="Umud Fragment, subunit A"/>
    <property type="match status" value="1"/>
</dbReference>
<feature type="transmembrane region" description="Helical" evidence="7">
    <location>
        <begin position="29"/>
        <end position="50"/>
    </location>
</feature>
<dbReference type="InterPro" id="IPR000223">
    <property type="entry name" value="Pept_S26A_signal_pept_1"/>
</dbReference>
<keyword evidence="7" id="KW-1133">Transmembrane helix</keyword>
<evidence type="ECO:0000259" key="8">
    <source>
        <dbReference type="Pfam" id="PF10502"/>
    </source>
</evidence>
<name>A0A7K1T5T4_9ACTN</name>
<dbReference type="Proteomes" id="UP000488839">
    <property type="component" value="Unassembled WGS sequence"/>
</dbReference>
<comment type="caution">
    <text evidence="9">The sequence shown here is derived from an EMBL/GenBank/DDBJ whole genome shotgun (WGS) entry which is preliminary data.</text>
</comment>
<dbReference type="InterPro" id="IPR036286">
    <property type="entry name" value="LexA/Signal_pep-like_sf"/>
</dbReference>
<dbReference type="PROSITE" id="PS00761">
    <property type="entry name" value="SPASE_I_3"/>
    <property type="match status" value="1"/>
</dbReference>
<evidence type="ECO:0000256" key="7">
    <source>
        <dbReference type="RuleBase" id="RU362042"/>
    </source>
</evidence>
<comment type="similarity">
    <text evidence="3 7">Belongs to the peptidase S26 family.</text>
</comment>
<keyword evidence="7" id="KW-0472">Membrane</keyword>
<organism evidence="9 10">
    <name type="scientific">Adlercreutzia rubneri</name>
    <dbReference type="NCBI Taxonomy" id="2916441"/>
    <lineage>
        <taxon>Bacteria</taxon>
        <taxon>Bacillati</taxon>
        <taxon>Actinomycetota</taxon>
        <taxon>Coriobacteriia</taxon>
        <taxon>Eggerthellales</taxon>
        <taxon>Eggerthellaceae</taxon>
        <taxon>Adlercreutzia</taxon>
    </lineage>
</organism>
<dbReference type="GO" id="GO:0006465">
    <property type="term" value="P:signal peptide processing"/>
    <property type="evidence" value="ECO:0007669"/>
    <property type="project" value="InterPro"/>
</dbReference>
<dbReference type="AlphaFoldDB" id="A0A7K1T5T4"/>
<evidence type="ECO:0000256" key="2">
    <source>
        <dbReference type="ARBA" id="ARBA00004401"/>
    </source>
</evidence>